<name>A0A8S2KZG1_9BILA</name>
<dbReference type="GO" id="GO:0015031">
    <property type="term" value="P:protein transport"/>
    <property type="evidence" value="ECO:0007669"/>
    <property type="project" value="TreeGrafter"/>
</dbReference>
<dbReference type="PANTHER" id="PTHR11188:SF17">
    <property type="entry name" value="FI21816P1"/>
    <property type="match status" value="1"/>
</dbReference>
<dbReference type="InterPro" id="IPR050357">
    <property type="entry name" value="Arrestin_domain-protein"/>
</dbReference>
<protein>
    <recommendedName>
        <fullName evidence="4">Arrestin C-terminal-like domain-containing protein</fullName>
    </recommendedName>
</protein>
<feature type="compositionally biased region" description="Polar residues" evidence="1">
    <location>
        <begin position="899"/>
        <end position="908"/>
    </location>
</feature>
<gene>
    <name evidence="2" type="ORF">SMN809_LOCUS5171</name>
</gene>
<dbReference type="PANTHER" id="PTHR11188">
    <property type="entry name" value="ARRESTIN DOMAIN CONTAINING PROTEIN"/>
    <property type="match status" value="1"/>
</dbReference>
<feature type="region of interest" description="Disordered" evidence="1">
    <location>
        <begin position="704"/>
        <end position="789"/>
    </location>
</feature>
<evidence type="ECO:0000313" key="2">
    <source>
        <dbReference type="EMBL" id="CAF3872570.1"/>
    </source>
</evidence>
<feature type="compositionally biased region" description="Basic and acidic residues" evidence="1">
    <location>
        <begin position="769"/>
        <end position="789"/>
    </location>
</feature>
<dbReference type="GO" id="GO:0005737">
    <property type="term" value="C:cytoplasm"/>
    <property type="evidence" value="ECO:0007669"/>
    <property type="project" value="TreeGrafter"/>
</dbReference>
<proteinExistence type="predicted"/>
<accession>A0A8S2KZG1</accession>
<dbReference type="Proteomes" id="UP000676336">
    <property type="component" value="Unassembled WGS sequence"/>
</dbReference>
<dbReference type="AlphaFoldDB" id="A0A8S2KZG1"/>
<reference evidence="2" key="1">
    <citation type="submission" date="2021-02" db="EMBL/GenBank/DDBJ databases">
        <authorList>
            <person name="Nowell W R."/>
        </authorList>
    </citation>
    <scope>NUCLEOTIDE SEQUENCE</scope>
</reference>
<dbReference type="InterPro" id="IPR014756">
    <property type="entry name" value="Ig_E-set"/>
</dbReference>
<feature type="region of interest" description="Disordered" evidence="1">
    <location>
        <begin position="839"/>
        <end position="920"/>
    </location>
</feature>
<feature type="compositionally biased region" description="Basic and acidic residues" evidence="1">
    <location>
        <begin position="861"/>
        <end position="876"/>
    </location>
</feature>
<sequence>MGNTNSNNSSSTILQRWSTGVQDSTSKQIQISIDRPNGFYFAGECLTGTVEIPISHLQQHLRSKNNRKLVEFIRQQSLGNDILVELVGNATYSAEVDVAADSDGHATHQVNVCRQHCFVTINQDIEETSIQSDNQLETPFDQTTNTTSSSLDAQDMPLTLPASIKGIFQLRIPDELPPSLTNSRPPSVEYTLELSLSSSRSRYQIPILLNSKGCIPCPMSDIELSCRTARQHDICLQARLSKTFYRPGEQILVRINYSNPQERSIRSITVTLLQFYRIHHDEYRLQLDGKEWVFDIATVLPQQEWFGETLLQLPSQPLQGSYSNQFAGTTQRIGCELDYRIFIELNEKKGDDLHLTLPSINVTTCRAYTKRYIPGERKLSGSADSCYGSLSDLDPQKNLLILNDDTLVLQPGQIITIINQCSAYRSQTPEKEVNVDQFASQSSSSWFRNKSRFFFLRKKPQSAHSHAAQHVTKNIYDISKKSEPYLKCQTEQGDIVYILIHESGLFSSINSQNNRSKSTSDSENVDISGVFQLHDLLGNFRFPLCVNLLNNSISFDNIYAPANINQHESPFLSLTKFRLLLPYTENVIFACPLVIPSSFKSQVVVIPIPINSDIEVQRCLNMREIRANRYYHNLIQASFHIINRYKTEFSYVHFPLVLNTTTKQILKHKQPLFKKRSQSESHLEYYASDLNKSNHRKSSEIFHHNDESDVGDDDDDDDDNNNNNKINNKNERLHHRDSYEKIKQRLTNNLADSNQRQQSARRSGHYAKIKTDKPKKYSRQQEVDPEDENYRELDHIYDYIRSGDITDDIQRIQEKEQALNKQYNELNDTSQTRESALLKESTIKTKRSDRRPPRSTNNNSRPKENNRFSHNLDDSRPYNNASDDDIPNVTHLETRRNTYDTVPASTYSKPIIKMNRSSKQ</sequence>
<dbReference type="InterPro" id="IPR014752">
    <property type="entry name" value="Arrestin-like_C"/>
</dbReference>
<feature type="compositionally biased region" description="Acidic residues" evidence="1">
    <location>
        <begin position="708"/>
        <end position="720"/>
    </location>
</feature>
<dbReference type="SUPFAM" id="SSF81296">
    <property type="entry name" value="E set domains"/>
    <property type="match status" value="1"/>
</dbReference>
<feature type="compositionally biased region" description="Basic and acidic residues" evidence="1">
    <location>
        <begin position="728"/>
        <end position="743"/>
    </location>
</feature>
<feature type="compositionally biased region" description="Polar residues" evidence="1">
    <location>
        <begin position="745"/>
        <end position="761"/>
    </location>
</feature>
<organism evidence="2 3">
    <name type="scientific">Rotaria magnacalcarata</name>
    <dbReference type="NCBI Taxonomy" id="392030"/>
    <lineage>
        <taxon>Eukaryota</taxon>
        <taxon>Metazoa</taxon>
        <taxon>Spiralia</taxon>
        <taxon>Gnathifera</taxon>
        <taxon>Rotifera</taxon>
        <taxon>Eurotatoria</taxon>
        <taxon>Bdelloidea</taxon>
        <taxon>Philodinida</taxon>
        <taxon>Philodinidae</taxon>
        <taxon>Rotaria</taxon>
    </lineage>
</organism>
<dbReference type="EMBL" id="CAJOBI010001271">
    <property type="protein sequence ID" value="CAF3872570.1"/>
    <property type="molecule type" value="Genomic_DNA"/>
</dbReference>
<evidence type="ECO:0000256" key="1">
    <source>
        <dbReference type="SAM" id="MobiDB-lite"/>
    </source>
</evidence>
<comment type="caution">
    <text evidence="2">The sequence shown here is derived from an EMBL/GenBank/DDBJ whole genome shotgun (WGS) entry which is preliminary data.</text>
</comment>
<feature type="compositionally biased region" description="Polar residues" evidence="1">
    <location>
        <begin position="130"/>
        <end position="152"/>
    </location>
</feature>
<dbReference type="Gene3D" id="2.60.40.640">
    <property type="match status" value="2"/>
</dbReference>
<evidence type="ECO:0008006" key="4">
    <source>
        <dbReference type="Google" id="ProtNLM"/>
    </source>
</evidence>
<feature type="region of interest" description="Disordered" evidence="1">
    <location>
        <begin position="130"/>
        <end position="154"/>
    </location>
</feature>
<evidence type="ECO:0000313" key="3">
    <source>
        <dbReference type="Proteomes" id="UP000676336"/>
    </source>
</evidence>